<dbReference type="Gene3D" id="3.40.30.10">
    <property type="entry name" value="Glutaredoxin"/>
    <property type="match status" value="1"/>
</dbReference>
<keyword evidence="3" id="KW-0689">Ribosomal protein</keyword>
<evidence type="ECO:0000256" key="3">
    <source>
        <dbReference type="ARBA" id="ARBA00022980"/>
    </source>
</evidence>
<evidence type="ECO:0000256" key="4">
    <source>
        <dbReference type="ARBA" id="ARBA00023128"/>
    </source>
</evidence>
<keyword evidence="5" id="KW-0687">Ribonucleoprotein</keyword>
<accession>A0A4V1IWU1</accession>
<evidence type="ECO:0000256" key="2">
    <source>
        <dbReference type="ARBA" id="ARBA00005557"/>
    </source>
</evidence>
<dbReference type="Proteomes" id="UP000271241">
    <property type="component" value="Unassembled WGS sequence"/>
</dbReference>
<evidence type="ECO:0000313" key="8">
    <source>
        <dbReference type="Proteomes" id="UP000271241"/>
    </source>
</evidence>
<dbReference type="Pfam" id="PF10780">
    <property type="entry name" value="MRP_L53"/>
    <property type="match status" value="1"/>
</dbReference>
<dbReference type="STRING" id="78915.A0A4V1IWU1"/>
<keyword evidence="8" id="KW-1185">Reference proteome</keyword>
<comment type="subcellular location">
    <subcellularLocation>
        <location evidence="1">Mitochondrion</location>
    </subcellularLocation>
</comment>
<evidence type="ECO:0000313" key="7">
    <source>
        <dbReference type="EMBL" id="RKP08739.1"/>
    </source>
</evidence>
<organism evidence="7 8">
    <name type="scientific">Thamnocephalis sphaerospora</name>
    <dbReference type="NCBI Taxonomy" id="78915"/>
    <lineage>
        <taxon>Eukaryota</taxon>
        <taxon>Fungi</taxon>
        <taxon>Fungi incertae sedis</taxon>
        <taxon>Zoopagomycota</taxon>
        <taxon>Zoopagomycotina</taxon>
        <taxon>Zoopagomycetes</taxon>
        <taxon>Zoopagales</taxon>
        <taxon>Sigmoideomycetaceae</taxon>
        <taxon>Thamnocephalis</taxon>
    </lineage>
</organism>
<name>A0A4V1IWU1_9FUNG</name>
<dbReference type="GO" id="GO:0005739">
    <property type="term" value="C:mitochondrion"/>
    <property type="evidence" value="ECO:0007669"/>
    <property type="project" value="UniProtKB-SubCell"/>
</dbReference>
<reference evidence="8" key="1">
    <citation type="journal article" date="2018" name="Nat. Microbiol.">
        <title>Leveraging single-cell genomics to expand the fungal tree of life.</title>
        <authorList>
            <person name="Ahrendt S.R."/>
            <person name="Quandt C.A."/>
            <person name="Ciobanu D."/>
            <person name="Clum A."/>
            <person name="Salamov A."/>
            <person name="Andreopoulos B."/>
            <person name="Cheng J.F."/>
            <person name="Woyke T."/>
            <person name="Pelin A."/>
            <person name="Henrissat B."/>
            <person name="Reynolds N.K."/>
            <person name="Benny G.L."/>
            <person name="Smith M.E."/>
            <person name="James T.Y."/>
            <person name="Grigoriev I.V."/>
        </authorList>
    </citation>
    <scope>NUCLEOTIDE SEQUENCE [LARGE SCALE GENOMIC DNA]</scope>
    <source>
        <strain evidence="8">RSA 1356</strain>
    </source>
</reference>
<dbReference type="GO" id="GO:0005840">
    <property type="term" value="C:ribosome"/>
    <property type="evidence" value="ECO:0007669"/>
    <property type="project" value="UniProtKB-KW"/>
</dbReference>
<dbReference type="EMBL" id="KZ992573">
    <property type="protein sequence ID" value="RKP08739.1"/>
    <property type="molecule type" value="Genomic_DNA"/>
</dbReference>
<dbReference type="GO" id="GO:1990904">
    <property type="term" value="C:ribonucleoprotein complex"/>
    <property type="evidence" value="ECO:0007669"/>
    <property type="project" value="UniProtKB-KW"/>
</dbReference>
<gene>
    <name evidence="7" type="ORF">THASP1DRAFT_23315</name>
</gene>
<evidence type="ECO:0000256" key="6">
    <source>
        <dbReference type="ARBA" id="ARBA00035180"/>
    </source>
</evidence>
<evidence type="ECO:0000256" key="5">
    <source>
        <dbReference type="ARBA" id="ARBA00023274"/>
    </source>
</evidence>
<dbReference type="InterPro" id="IPR019716">
    <property type="entry name" value="Ribosomal_mL53"/>
</dbReference>
<dbReference type="AlphaFoldDB" id="A0A4V1IWU1"/>
<protein>
    <recommendedName>
        <fullName evidence="6">Large ribosomal subunit protein mL53</fullName>
    </recommendedName>
</protein>
<comment type="similarity">
    <text evidence="2">Belongs to the mitochondrion-specific ribosomal protein mL53 family.</text>
</comment>
<keyword evidence="4" id="KW-0496">Mitochondrion</keyword>
<sequence length="101" mass="11263">MTSIVRHLTQVTATIPSMHRGNKSCRVFLARIMTDEALRSNPTCKFQVNLVDDIQQASQLHVVFRDGLKMDLATASMKPEEILEAVGKHARKLQDKADAMG</sequence>
<proteinExistence type="inferred from homology"/>
<evidence type="ECO:0000256" key="1">
    <source>
        <dbReference type="ARBA" id="ARBA00004173"/>
    </source>
</evidence>
<dbReference type="OrthoDB" id="4136894at2759"/>